<dbReference type="Gene3D" id="3.40.710.10">
    <property type="entry name" value="DD-peptidase/beta-lactamase superfamily"/>
    <property type="match status" value="1"/>
</dbReference>
<evidence type="ECO:0000256" key="2">
    <source>
        <dbReference type="SAM" id="SignalP"/>
    </source>
</evidence>
<dbReference type="OrthoDB" id="10250282at2759"/>
<organism evidence="4 5">
    <name type="scientific">Phaeosphaeria nodorum (strain SN15 / ATCC MYA-4574 / FGSC 10173)</name>
    <name type="common">Glume blotch fungus</name>
    <name type="synonym">Parastagonospora nodorum</name>
    <dbReference type="NCBI Taxonomy" id="321614"/>
    <lineage>
        <taxon>Eukaryota</taxon>
        <taxon>Fungi</taxon>
        <taxon>Dikarya</taxon>
        <taxon>Ascomycota</taxon>
        <taxon>Pezizomycotina</taxon>
        <taxon>Dothideomycetes</taxon>
        <taxon>Pleosporomycetidae</taxon>
        <taxon>Pleosporales</taxon>
        <taxon>Pleosporineae</taxon>
        <taxon>Phaeosphaeriaceae</taxon>
        <taxon>Parastagonospora</taxon>
    </lineage>
</organism>
<accession>A0A7U2HVX5</accession>
<feature type="domain" description="Beta-lactamase-related" evidence="3">
    <location>
        <begin position="102"/>
        <end position="418"/>
    </location>
</feature>
<dbReference type="OMA" id="MWSSAND"/>
<name>A0A7U2HVX5_PHANO</name>
<dbReference type="InterPro" id="IPR001466">
    <property type="entry name" value="Beta-lactam-related"/>
</dbReference>
<dbReference type="InterPro" id="IPR012338">
    <property type="entry name" value="Beta-lactam/transpept-like"/>
</dbReference>
<evidence type="ECO:0000256" key="1">
    <source>
        <dbReference type="ARBA" id="ARBA00038473"/>
    </source>
</evidence>
<reference evidence="5" key="1">
    <citation type="journal article" date="2021" name="BMC Genomics">
        <title>Chromosome-level genome assembly and manually-curated proteome of model necrotroph Parastagonospora nodorum Sn15 reveals a genome-wide trove of candidate effector homologs, and redundancy of virulence-related functions within an accessory chromosome.</title>
        <authorList>
            <person name="Bertazzoni S."/>
            <person name="Jones D.A.B."/>
            <person name="Phan H.T."/>
            <person name="Tan K.-C."/>
            <person name="Hane J.K."/>
        </authorList>
    </citation>
    <scope>NUCLEOTIDE SEQUENCE [LARGE SCALE GENOMIC DNA]</scope>
    <source>
        <strain evidence="5">SN15 / ATCC MYA-4574 / FGSC 10173)</strain>
    </source>
</reference>
<protein>
    <recommendedName>
        <fullName evidence="3">Beta-lactamase-related domain-containing protein</fullName>
    </recommendedName>
</protein>
<comment type="similarity">
    <text evidence="1">Belongs to the beta-lactamase family.</text>
</comment>
<keyword evidence="2" id="KW-0732">Signal</keyword>
<sequence length="596" mass="64384">MTGLVTNSLLFVASCFTTLVTCACVADYPERSLTDPLILKHPAVVAAFEEVGRNLSSLYINTTRDGLSFAIVHASTPGTVYTFNNGTLKMNETDVDGYAENVVTSDSIFRVMSVSKNIAMSSALVVSNIPKQPQYLRLSLDTPLRLVLPDFTLPERDWNDGGSEITLGMLASHTSGTPRESYSTGFNMILSSGKADLPTIGAAWGSATPQDVIDGMATTNLMFAPGQRAAYSNVGISLLASSVTAYFNNVSNTDLSWSQITTEQVLQPLNMTHTFFGPVPQTLQSFIGIPGGENWANLLIGEGYNPAAGMWSSANDLANYLYGLWLSPSPELITKYQRRRSLKPVAGLPDGRQQTGPGWEINLITLQTSTNASLDSAKTYSIFGKSGDGGGWHSWIDVLPNLGYGIVVLTQEATIEGYTGLSPTAIRDIVHEILAPAFAEALAARSAERFAGMYTMGQDTGLLTDVVDTTAVNTITYATLEVEDQILYLRSLVVNGTSALESIDRLGWNGDTGLRLLSTPQGAMLEPAEGAAENAEFGEGAQVWRLIFPGLKTCDWFDYDGYKDSKGWPLSKVVMIEKDGKVELRYPPFDIVVSRT</sequence>
<evidence type="ECO:0000259" key="3">
    <source>
        <dbReference type="Pfam" id="PF00144"/>
    </source>
</evidence>
<keyword evidence="5" id="KW-1185">Reference proteome</keyword>
<dbReference type="InterPro" id="IPR051478">
    <property type="entry name" value="Beta-lactamase-like_AB/R"/>
</dbReference>
<dbReference type="PANTHER" id="PTHR22935:SF95">
    <property type="entry name" value="BETA-LACTAMASE-LIKE 1-RELATED"/>
    <property type="match status" value="1"/>
</dbReference>
<evidence type="ECO:0000313" key="5">
    <source>
        <dbReference type="Proteomes" id="UP000663193"/>
    </source>
</evidence>
<dbReference type="PANTHER" id="PTHR22935">
    <property type="entry name" value="PENICILLIN-BINDING PROTEIN"/>
    <property type="match status" value="1"/>
</dbReference>
<dbReference type="EMBL" id="CP069024">
    <property type="protein sequence ID" value="QRC92264.1"/>
    <property type="molecule type" value="Genomic_DNA"/>
</dbReference>
<dbReference type="SUPFAM" id="SSF56601">
    <property type="entry name" value="beta-lactamase/transpeptidase-like"/>
    <property type="match status" value="1"/>
</dbReference>
<proteinExistence type="inferred from homology"/>
<dbReference type="Proteomes" id="UP000663193">
    <property type="component" value="Chromosome 2"/>
</dbReference>
<evidence type="ECO:0000313" key="4">
    <source>
        <dbReference type="EMBL" id="QRC92264.1"/>
    </source>
</evidence>
<feature type="chain" id="PRO_5031532455" description="Beta-lactamase-related domain-containing protein" evidence="2">
    <location>
        <begin position="23"/>
        <end position="596"/>
    </location>
</feature>
<gene>
    <name evidence="4" type="ORF">JI435_024040</name>
</gene>
<dbReference type="Pfam" id="PF00144">
    <property type="entry name" value="Beta-lactamase"/>
    <property type="match status" value="1"/>
</dbReference>
<feature type="signal peptide" evidence="2">
    <location>
        <begin position="1"/>
        <end position="22"/>
    </location>
</feature>
<dbReference type="VEuPathDB" id="FungiDB:JI435_024040"/>
<dbReference type="AlphaFoldDB" id="A0A7U2HVX5"/>